<protein>
    <recommendedName>
        <fullName evidence="3">FLYWCH-type domain-containing protein</fullName>
    </recommendedName>
</protein>
<organism evidence="1 2">
    <name type="scientific">Trichinella zimbabwensis</name>
    <dbReference type="NCBI Taxonomy" id="268475"/>
    <lineage>
        <taxon>Eukaryota</taxon>
        <taxon>Metazoa</taxon>
        <taxon>Ecdysozoa</taxon>
        <taxon>Nematoda</taxon>
        <taxon>Enoplea</taxon>
        <taxon>Dorylaimia</taxon>
        <taxon>Trichinellida</taxon>
        <taxon>Trichinellidae</taxon>
        <taxon>Trichinella</taxon>
    </lineage>
</organism>
<dbReference type="Proteomes" id="UP000055024">
    <property type="component" value="Unassembled WGS sequence"/>
</dbReference>
<proteinExistence type="predicted"/>
<accession>A0A0V1H087</accession>
<dbReference type="AlphaFoldDB" id="A0A0V1H087"/>
<evidence type="ECO:0008006" key="3">
    <source>
        <dbReference type="Google" id="ProtNLM"/>
    </source>
</evidence>
<evidence type="ECO:0000313" key="2">
    <source>
        <dbReference type="Proteomes" id="UP000055024"/>
    </source>
</evidence>
<dbReference type="EMBL" id="JYDP01000178">
    <property type="protein sequence ID" value="KRZ03922.1"/>
    <property type="molecule type" value="Genomic_DNA"/>
</dbReference>
<comment type="caution">
    <text evidence="1">The sequence shown here is derived from an EMBL/GenBank/DDBJ whole genome shotgun (WGS) entry which is preliminary data.</text>
</comment>
<name>A0A0V1H087_9BILA</name>
<sequence length="70" mass="7893">MGDVSQLSLVKSNCGSMCLVYEGRTCKLKNTKGCTMWTNMEVTAMISEKDHIESCLVDQHLAYEMEKKTI</sequence>
<reference evidence="1 2" key="1">
    <citation type="submission" date="2015-01" db="EMBL/GenBank/DDBJ databases">
        <title>Evolution of Trichinella species and genotypes.</title>
        <authorList>
            <person name="Korhonen P.K."/>
            <person name="Edoardo P."/>
            <person name="Giuseppe L.R."/>
            <person name="Gasser R.B."/>
        </authorList>
    </citation>
    <scope>NUCLEOTIDE SEQUENCE [LARGE SCALE GENOMIC DNA]</scope>
    <source>
        <strain evidence="1">ISS1029</strain>
    </source>
</reference>
<gene>
    <name evidence="1" type="ORF">T11_5598</name>
</gene>
<evidence type="ECO:0000313" key="1">
    <source>
        <dbReference type="EMBL" id="KRZ03922.1"/>
    </source>
</evidence>
<keyword evidence="2" id="KW-1185">Reference proteome</keyword>
<dbReference type="OrthoDB" id="10446129at2759"/>